<comment type="caution">
    <text evidence="1">The sequence shown here is derived from an EMBL/GenBank/DDBJ whole genome shotgun (WGS) entry which is preliminary data.</text>
</comment>
<accession>A0ABU8HK84</accession>
<sequence>MNMKKFEVDCNFNYLGPDMPSLSKKEVITFNLNTNDRVVVYQDDDEWVGTVVFDDKLPLMYQWYVRLD</sequence>
<gene>
    <name evidence="1" type="ORF">WAK64_21975</name>
</gene>
<keyword evidence="2" id="KW-1185">Reference proteome</keyword>
<dbReference type="EMBL" id="JBBAXC010000034">
    <property type="protein sequence ID" value="MEI5909667.1"/>
    <property type="molecule type" value="Genomic_DNA"/>
</dbReference>
<dbReference type="Proteomes" id="UP001312865">
    <property type="component" value="Unassembled WGS sequence"/>
</dbReference>
<proteinExistence type="predicted"/>
<name>A0ABU8HK84_9BACI</name>
<organism evidence="1 2">
    <name type="scientific">Bacillus spongiae</name>
    <dbReference type="NCBI Taxonomy" id="2683610"/>
    <lineage>
        <taxon>Bacteria</taxon>
        <taxon>Bacillati</taxon>
        <taxon>Bacillota</taxon>
        <taxon>Bacilli</taxon>
        <taxon>Bacillales</taxon>
        <taxon>Bacillaceae</taxon>
        <taxon>Bacillus</taxon>
    </lineage>
</organism>
<reference evidence="1 2" key="1">
    <citation type="journal article" date="2018" name="J. Microbiol.">
        <title>Bacillus spongiae sp. nov., isolated from sponge of Jeju Island.</title>
        <authorList>
            <person name="Lee G.E."/>
            <person name="Im W.T."/>
            <person name="Park J.S."/>
        </authorList>
    </citation>
    <scope>NUCLEOTIDE SEQUENCE [LARGE SCALE GENOMIC DNA]</scope>
    <source>
        <strain evidence="1 2">135PIL107-10</strain>
    </source>
</reference>
<evidence type="ECO:0000313" key="1">
    <source>
        <dbReference type="EMBL" id="MEI5909667.1"/>
    </source>
</evidence>
<evidence type="ECO:0000313" key="2">
    <source>
        <dbReference type="Proteomes" id="UP001312865"/>
    </source>
</evidence>
<protein>
    <recommendedName>
        <fullName evidence="3">DUF5348 domain-containing protein</fullName>
    </recommendedName>
</protein>
<evidence type="ECO:0008006" key="3">
    <source>
        <dbReference type="Google" id="ProtNLM"/>
    </source>
</evidence>
<dbReference type="RefSeq" id="WP_336589109.1">
    <property type="nucleotide sequence ID" value="NZ_JBBAXC010000034.1"/>
</dbReference>